<proteinExistence type="inferred from homology"/>
<evidence type="ECO:0000256" key="4">
    <source>
        <dbReference type="ARBA" id="ARBA00022980"/>
    </source>
</evidence>
<evidence type="ECO:0000256" key="6">
    <source>
        <dbReference type="HAMAP-Rule" id="MF_00480"/>
    </source>
</evidence>
<dbReference type="InterPro" id="IPR036823">
    <property type="entry name" value="Ribosomal_uS7_dom_sf"/>
</dbReference>
<dbReference type="PIRSF" id="PIRSF002122">
    <property type="entry name" value="RPS7p_RPS7a_RPS5e_RPS7o"/>
    <property type="match status" value="1"/>
</dbReference>
<comment type="similarity">
    <text evidence="1 6">Belongs to the universal ribosomal protein uS7 family.</text>
</comment>
<dbReference type="GO" id="GO:0003735">
    <property type="term" value="F:structural constituent of ribosome"/>
    <property type="evidence" value="ECO:0007669"/>
    <property type="project" value="InterPro"/>
</dbReference>
<comment type="caution">
    <text evidence="8">The sequence shown here is derived from an EMBL/GenBank/DDBJ whole genome shotgun (WGS) entry which is preliminary data.</text>
</comment>
<dbReference type="Pfam" id="PF00177">
    <property type="entry name" value="Ribosomal_S7"/>
    <property type="match status" value="1"/>
</dbReference>
<dbReference type="SUPFAM" id="SSF47973">
    <property type="entry name" value="Ribosomal protein S7"/>
    <property type="match status" value="1"/>
</dbReference>
<evidence type="ECO:0000259" key="7">
    <source>
        <dbReference type="Pfam" id="PF00177"/>
    </source>
</evidence>
<gene>
    <name evidence="6" type="primary">rpsG</name>
    <name evidence="8" type="ORF">A3E44_03170</name>
</gene>
<dbReference type="GO" id="GO:0019843">
    <property type="term" value="F:rRNA binding"/>
    <property type="evidence" value="ECO:0007669"/>
    <property type="project" value="UniProtKB-UniRule"/>
</dbReference>
<sequence length="159" mass="18105">MPRRKLRIKKMTSPDPVHGSVLVERLINRSMRDGKKSIAQAQVYRALDIVAQKVKENGVKVLEKALDNIRPVMEVRPRRIGGAAYQVPMQVRGPRRESLGVRWLITSARLRSNSDYHTYAEKLAAEIMEAANGEGPAVKKKQDMERMAEANRAFAHFNW</sequence>
<dbReference type="EMBL" id="MGGW01000004">
    <property type="protein sequence ID" value="OGM55260.1"/>
    <property type="molecule type" value="Genomic_DNA"/>
</dbReference>
<feature type="domain" description="Small ribosomal subunit protein uS7" evidence="7">
    <location>
        <begin position="3"/>
        <end position="152"/>
    </location>
</feature>
<keyword evidence="6" id="KW-0820">tRNA-binding</keyword>
<evidence type="ECO:0000313" key="9">
    <source>
        <dbReference type="Proteomes" id="UP000178603"/>
    </source>
</evidence>
<reference evidence="8 9" key="1">
    <citation type="journal article" date="2016" name="Nat. Commun.">
        <title>Thousands of microbial genomes shed light on interconnected biogeochemical processes in an aquifer system.</title>
        <authorList>
            <person name="Anantharaman K."/>
            <person name="Brown C.T."/>
            <person name="Hug L.A."/>
            <person name="Sharon I."/>
            <person name="Castelle C.J."/>
            <person name="Probst A.J."/>
            <person name="Thomas B.C."/>
            <person name="Singh A."/>
            <person name="Wilkins M.J."/>
            <person name="Karaoz U."/>
            <person name="Brodie E.L."/>
            <person name="Williams K.H."/>
            <person name="Hubbard S.S."/>
            <person name="Banfield J.F."/>
        </authorList>
    </citation>
    <scope>NUCLEOTIDE SEQUENCE [LARGE SCALE GENOMIC DNA]</scope>
</reference>
<dbReference type="GO" id="GO:0015935">
    <property type="term" value="C:small ribosomal subunit"/>
    <property type="evidence" value="ECO:0007669"/>
    <property type="project" value="InterPro"/>
</dbReference>
<keyword evidence="3 6" id="KW-0694">RNA-binding</keyword>
<dbReference type="InterPro" id="IPR005717">
    <property type="entry name" value="Ribosomal_uS7_bac/org-type"/>
</dbReference>
<dbReference type="HAMAP" id="MF_00480_B">
    <property type="entry name" value="Ribosomal_uS7_B"/>
    <property type="match status" value="1"/>
</dbReference>
<dbReference type="GO" id="GO:0006412">
    <property type="term" value="P:translation"/>
    <property type="evidence" value="ECO:0007669"/>
    <property type="project" value="UniProtKB-UniRule"/>
</dbReference>
<dbReference type="GO" id="GO:0000049">
    <property type="term" value="F:tRNA binding"/>
    <property type="evidence" value="ECO:0007669"/>
    <property type="project" value="UniProtKB-UniRule"/>
</dbReference>
<dbReference type="Proteomes" id="UP000178603">
    <property type="component" value="Unassembled WGS sequence"/>
</dbReference>
<evidence type="ECO:0000256" key="3">
    <source>
        <dbReference type="ARBA" id="ARBA00022884"/>
    </source>
</evidence>
<dbReference type="NCBIfam" id="TIGR01029">
    <property type="entry name" value="rpsG_bact"/>
    <property type="match status" value="1"/>
</dbReference>
<dbReference type="PANTHER" id="PTHR11205">
    <property type="entry name" value="RIBOSOMAL PROTEIN S7"/>
    <property type="match status" value="1"/>
</dbReference>
<dbReference type="AlphaFoldDB" id="A0A1F8AUF2"/>
<dbReference type="InterPro" id="IPR000235">
    <property type="entry name" value="Ribosomal_uS7"/>
</dbReference>
<comment type="function">
    <text evidence="6">One of the primary rRNA binding proteins, it binds directly to 16S rRNA where it nucleates assembly of the head domain of the 30S subunit. Is located at the subunit interface close to the decoding center, probably blocks exit of the E-site tRNA.</text>
</comment>
<dbReference type="InterPro" id="IPR023798">
    <property type="entry name" value="Ribosomal_uS7_dom"/>
</dbReference>
<dbReference type="CDD" id="cd14869">
    <property type="entry name" value="uS7_Bacteria"/>
    <property type="match status" value="1"/>
</dbReference>
<name>A0A1F8AUF2_9BACT</name>
<protein>
    <recommendedName>
        <fullName evidence="6">Small ribosomal subunit protein uS7</fullName>
    </recommendedName>
</protein>
<evidence type="ECO:0000313" key="8">
    <source>
        <dbReference type="EMBL" id="OGM55260.1"/>
    </source>
</evidence>
<accession>A0A1F8AUF2</accession>
<evidence type="ECO:0000256" key="5">
    <source>
        <dbReference type="ARBA" id="ARBA00023274"/>
    </source>
</evidence>
<keyword evidence="4 6" id="KW-0689">Ribosomal protein</keyword>
<keyword evidence="5 6" id="KW-0687">Ribonucleoprotein</keyword>
<keyword evidence="2 6" id="KW-0699">rRNA-binding</keyword>
<evidence type="ECO:0000256" key="2">
    <source>
        <dbReference type="ARBA" id="ARBA00022730"/>
    </source>
</evidence>
<dbReference type="FunFam" id="1.10.455.10:FF:000001">
    <property type="entry name" value="30S ribosomal protein S7"/>
    <property type="match status" value="1"/>
</dbReference>
<comment type="subunit">
    <text evidence="6">Part of the 30S ribosomal subunit. Contacts proteins S9 and S11.</text>
</comment>
<organism evidence="8 9">
    <name type="scientific">Candidatus Woesebacteria bacterium RIFCSPHIGHO2_12_FULL_41_24</name>
    <dbReference type="NCBI Taxonomy" id="1802510"/>
    <lineage>
        <taxon>Bacteria</taxon>
        <taxon>Candidatus Woeseibacteriota</taxon>
    </lineage>
</organism>
<evidence type="ECO:0000256" key="1">
    <source>
        <dbReference type="ARBA" id="ARBA00007151"/>
    </source>
</evidence>
<dbReference type="Gene3D" id="1.10.455.10">
    <property type="entry name" value="Ribosomal protein S7 domain"/>
    <property type="match status" value="1"/>
</dbReference>